<keyword evidence="1" id="KW-0862">Zinc</keyword>
<dbReference type="InterPro" id="IPR001878">
    <property type="entry name" value="Znf_CCHC"/>
</dbReference>
<feature type="region of interest" description="Disordered" evidence="2">
    <location>
        <begin position="119"/>
        <end position="161"/>
    </location>
</feature>
<feature type="compositionally biased region" description="Polar residues" evidence="2">
    <location>
        <begin position="146"/>
        <end position="156"/>
    </location>
</feature>
<evidence type="ECO:0000313" key="5">
    <source>
        <dbReference type="Proteomes" id="UP000814243"/>
    </source>
</evidence>
<feature type="domain" description="CCHC-type" evidence="3">
    <location>
        <begin position="39"/>
        <end position="54"/>
    </location>
</feature>
<dbReference type="AlphaFoldDB" id="A0A922MXZ0"/>
<accession>A0A922MXZ0</accession>
<dbReference type="PANTHER" id="PTHR33244:SF3">
    <property type="entry name" value="PEPTIDASE A2 DOMAIN-CONTAINING PROTEIN"/>
    <property type="match status" value="1"/>
</dbReference>
<comment type="caution">
    <text evidence="4">The sequence shown here is derived from an EMBL/GenBank/DDBJ whole genome shotgun (WGS) entry which is preliminary data.</text>
</comment>
<reference evidence="4" key="1">
    <citation type="journal article" date="2021" name="G3 (Bethesda)">
        <title>Genome and transcriptome analysis of the beet armyworm Spodoptera exigua reveals targets for pest control. .</title>
        <authorList>
            <person name="Simon S."/>
            <person name="Breeschoten T."/>
            <person name="Jansen H.J."/>
            <person name="Dirks R.P."/>
            <person name="Schranz M.E."/>
            <person name="Ros V.I.D."/>
        </authorList>
    </citation>
    <scope>NUCLEOTIDE SEQUENCE</scope>
    <source>
        <strain evidence="4">TB_SE_WUR_2020</strain>
    </source>
</reference>
<gene>
    <name evidence="4" type="ORF">HF086_015515</name>
</gene>
<evidence type="ECO:0000313" key="4">
    <source>
        <dbReference type="EMBL" id="KAH9644756.1"/>
    </source>
</evidence>
<evidence type="ECO:0000256" key="1">
    <source>
        <dbReference type="PROSITE-ProRule" id="PRU00047"/>
    </source>
</evidence>
<keyword evidence="1" id="KW-0479">Metal-binding</keyword>
<dbReference type="PANTHER" id="PTHR33244">
    <property type="entry name" value="INTEGRASE CATALYTIC DOMAIN-CONTAINING PROTEIN-RELATED"/>
    <property type="match status" value="1"/>
</dbReference>
<dbReference type="Pfam" id="PF00098">
    <property type="entry name" value="zf-CCHC"/>
    <property type="match status" value="1"/>
</dbReference>
<organism evidence="4 5">
    <name type="scientific">Spodoptera exigua</name>
    <name type="common">Beet armyworm</name>
    <name type="synonym">Noctua fulgens</name>
    <dbReference type="NCBI Taxonomy" id="7107"/>
    <lineage>
        <taxon>Eukaryota</taxon>
        <taxon>Metazoa</taxon>
        <taxon>Ecdysozoa</taxon>
        <taxon>Arthropoda</taxon>
        <taxon>Hexapoda</taxon>
        <taxon>Insecta</taxon>
        <taxon>Pterygota</taxon>
        <taxon>Neoptera</taxon>
        <taxon>Endopterygota</taxon>
        <taxon>Lepidoptera</taxon>
        <taxon>Glossata</taxon>
        <taxon>Ditrysia</taxon>
        <taxon>Noctuoidea</taxon>
        <taxon>Noctuidae</taxon>
        <taxon>Amphipyrinae</taxon>
        <taxon>Spodoptera</taxon>
    </lineage>
</organism>
<dbReference type="EMBL" id="JACEFF010000064">
    <property type="protein sequence ID" value="KAH9644756.1"/>
    <property type="molecule type" value="Genomic_DNA"/>
</dbReference>
<protein>
    <recommendedName>
        <fullName evidence="3">CCHC-type domain-containing protein</fullName>
    </recommendedName>
</protein>
<dbReference type="Proteomes" id="UP000814243">
    <property type="component" value="Unassembled WGS sequence"/>
</dbReference>
<dbReference type="GO" id="GO:0008270">
    <property type="term" value="F:zinc ion binding"/>
    <property type="evidence" value="ECO:0007669"/>
    <property type="project" value="UniProtKB-KW"/>
</dbReference>
<proteinExistence type="predicted"/>
<dbReference type="SMART" id="SM00343">
    <property type="entry name" value="ZnF_C2HC"/>
    <property type="match status" value="1"/>
</dbReference>
<evidence type="ECO:0000256" key="2">
    <source>
        <dbReference type="SAM" id="MobiDB-lite"/>
    </source>
</evidence>
<name>A0A922MXZ0_SPOEX</name>
<evidence type="ECO:0000259" key="3">
    <source>
        <dbReference type="PROSITE" id="PS50158"/>
    </source>
</evidence>
<dbReference type="PROSITE" id="PS50158">
    <property type="entry name" value="ZF_CCHC"/>
    <property type="match status" value="1"/>
</dbReference>
<keyword evidence="1" id="KW-0863">Zinc-finger</keyword>
<sequence length="199" mass="21774">MRSGASGPGEAAGPSVRACAACASIHCDSGERCAARKVKCFICGGKGHFKVMCPVLRSKSWYDSRARSLPELKVGDNVVALEGPRREYARVLRRAAQPRSYFVLDGAGRVLRRNRRHLVRVSSPDPEPSPATSSRRTTCEEDVTQKDTGLNHSSGESECYDSCPELYDDASSNSSVGQIHKRTERAAARVAKEKLKFMK</sequence>
<dbReference type="GO" id="GO:0003676">
    <property type="term" value="F:nucleic acid binding"/>
    <property type="evidence" value="ECO:0007669"/>
    <property type="project" value="InterPro"/>
</dbReference>